<accession>A0ACD2ZZ33</accession>
<dbReference type="Proteomes" id="UP000308600">
    <property type="component" value="Unassembled WGS sequence"/>
</dbReference>
<protein>
    <submittedName>
        <fullName evidence="1">Uncharacterized protein</fullName>
    </submittedName>
</protein>
<organism evidence="1 2">
    <name type="scientific">Pluteus cervinus</name>
    <dbReference type="NCBI Taxonomy" id="181527"/>
    <lineage>
        <taxon>Eukaryota</taxon>
        <taxon>Fungi</taxon>
        <taxon>Dikarya</taxon>
        <taxon>Basidiomycota</taxon>
        <taxon>Agaricomycotina</taxon>
        <taxon>Agaricomycetes</taxon>
        <taxon>Agaricomycetidae</taxon>
        <taxon>Agaricales</taxon>
        <taxon>Pluteineae</taxon>
        <taxon>Pluteaceae</taxon>
        <taxon>Pluteus</taxon>
    </lineage>
</organism>
<gene>
    <name evidence="1" type="ORF">BDN72DRAFT_865716</name>
</gene>
<reference evidence="1 2" key="1">
    <citation type="journal article" date="2019" name="Nat. Ecol. Evol.">
        <title>Megaphylogeny resolves global patterns of mushroom evolution.</title>
        <authorList>
            <person name="Varga T."/>
            <person name="Krizsan K."/>
            <person name="Foldi C."/>
            <person name="Dima B."/>
            <person name="Sanchez-Garcia M."/>
            <person name="Sanchez-Ramirez S."/>
            <person name="Szollosi G.J."/>
            <person name="Szarkandi J.G."/>
            <person name="Papp V."/>
            <person name="Albert L."/>
            <person name="Andreopoulos W."/>
            <person name="Angelini C."/>
            <person name="Antonin V."/>
            <person name="Barry K.W."/>
            <person name="Bougher N.L."/>
            <person name="Buchanan P."/>
            <person name="Buyck B."/>
            <person name="Bense V."/>
            <person name="Catcheside P."/>
            <person name="Chovatia M."/>
            <person name="Cooper J."/>
            <person name="Damon W."/>
            <person name="Desjardin D."/>
            <person name="Finy P."/>
            <person name="Geml J."/>
            <person name="Haridas S."/>
            <person name="Hughes K."/>
            <person name="Justo A."/>
            <person name="Karasinski D."/>
            <person name="Kautmanova I."/>
            <person name="Kiss B."/>
            <person name="Kocsube S."/>
            <person name="Kotiranta H."/>
            <person name="LaButti K.M."/>
            <person name="Lechner B.E."/>
            <person name="Liimatainen K."/>
            <person name="Lipzen A."/>
            <person name="Lukacs Z."/>
            <person name="Mihaltcheva S."/>
            <person name="Morgado L.N."/>
            <person name="Niskanen T."/>
            <person name="Noordeloos M.E."/>
            <person name="Ohm R.A."/>
            <person name="Ortiz-Santana B."/>
            <person name="Ovrebo C."/>
            <person name="Racz N."/>
            <person name="Riley R."/>
            <person name="Savchenko A."/>
            <person name="Shiryaev A."/>
            <person name="Soop K."/>
            <person name="Spirin V."/>
            <person name="Szebenyi C."/>
            <person name="Tomsovsky M."/>
            <person name="Tulloss R.E."/>
            <person name="Uehling J."/>
            <person name="Grigoriev I.V."/>
            <person name="Vagvolgyi C."/>
            <person name="Papp T."/>
            <person name="Martin F.M."/>
            <person name="Miettinen O."/>
            <person name="Hibbett D.S."/>
            <person name="Nagy L.G."/>
        </authorList>
    </citation>
    <scope>NUCLEOTIDE SEQUENCE [LARGE SCALE GENOMIC DNA]</scope>
    <source>
        <strain evidence="1 2">NL-1719</strain>
    </source>
</reference>
<keyword evidence="2" id="KW-1185">Reference proteome</keyword>
<proteinExistence type="predicted"/>
<name>A0ACD2ZZ33_9AGAR</name>
<dbReference type="EMBL" id="ML209222">
    <property type="protein sequence ID" value="TFK58719.1"/>
    <property type="molecule type" value="Genomic_DNA"/>
</dbReference>
<evidence type="ECO:0000313" key="2">
    <source>
        <dbReference type="Proteomes" id="UP000308600"/>
    </source>
</evidence>
<sequence length="400" mass="42812">MEIYRTLPPKQREPNKVRLSCVTHGRSRDLPPNQALDLGFPSTKKGRASASLRTRNLTPIRSQQVNMPYIPQLPTPAPSTNIPQPTLDLRSQFVQPVPAHSASPSHPPGLVPVSALPPPDSYQSGTGSASGTGPAPDESSDAMSISPPLAAAECPTIGGVIEASTPDPKDPNVSGSFPLPSVSTRLTRLTIPTVSEGISQKTSPKSLHENRPIAPLPRVSPAQQNKTPSITPSATPSPNISALPPATPSPSPGITAQSATQEQTARHDALAAALTSLRQHQMDPHSTLDLGAWARVLLPALPVYGIPDLPTLTLLHSGLTHLHQHLPMDPYLLNYSQDNAAMVRRMYEAGYRWYSLNEAWRAAHEAQAHIGNILQIFQSSGIDLDQMIDGELANECTVLK</sequence>
<evidence type="ECO:0000313" key="1">
    <source>
        <dbReference type="EMBL" id="TFK58719.1"/>
    </source>
</evidence>